<proteinExistence type="predicted"/>
<reference evidence="1 2" key="1">
    <citation type="submission" date="2018-08" db="EMBL/GenBank/DDBJ databases">
        <title>Fibrisoma montanum sp. nov., isolated from Danxia mountain soil.</title>
        <authorList>
            <person name="Huang Y."/>
        </authorList>
    </citation>
    <scope>NUCLEOTIDE SEQUENCE [LARGE SCALE GENOMIC DNA]</scope>
    <source>
        <strain evidence="1 2">HYT19</strain>
    </source>
</reference>
<accession>A0A418M8U2</accession>
<evidence type="ECO:0000313" key="2">
    <source>
        <dbReference type="Proteomes" id="UP000283523"/>
    </source>
</evidence>
<sequence length="133" mass="15266">MKTSTKLIVGLLLSSALAGCFRPIVYLQNRPNYPVDIFYTNERPERPFVPLRELEIKNETPVVAQQMVNRRMVKRGNNMQEKELLLARMSLQAKNLGADALVDVQYSYYTSMTANGYVLKGVAAKYRVEYEQQ</sequence>
<dbReference type="EMBL" id="QXED01000004">
    <property type="protein sequence ID" value="RIV22512.1"/>
    <property type="molecule type" value="Genomic_DNA"/>
</dbReference>
<dbReference type="PROSITE" id="PS51257">
    <property type="entry name" value="PROKAR_LIPOPROTEIN"/>
    <property type="match status" value="1"/>
</dbReference>
<dbReference type="OrthoDB" id="958308at2"/>
<keyword evidence="2" id="KW-1185">Reference proteome</keyword>
<organism evidence="1 2">
    <name type="scientific">Fibrisoma montanum</name>
    <dbReference type="NCBI Taxonomy" id="2305895"/>
    <lineage>
        <taxon>Bacteria</taxon>
        <taxon>Pseudomonadati</taxon>
        <taxon>Bacteroidota</taxon>
        <taxon>Cytophagia</taxon>
        <taxon>Cytophagales</taxon>
        <taxon>Spirosomataceae</taxon>
        <taxon>Fibrisoma</taxon>
    </lineage>
</organism>
<gene>
    <name evidence="1" type="ORF">DYU11_15970</name>
</gene>
<comment type="caution">
    <text evidence="1">The sequence shown here is derived from an EMBL/GenBank/DDBJ whole genome shotgun (WGS) entry which is preliminary data.</text>
</comment>
<protein>
    <recommendedName>
        <fullName evidence="3">YbjQ family protein</fullName>
    </recommendedName>
</protein>
<dbReference type="SUPFAM" id="SSF117782">
    <property type="entry name" value="YbjQ-like"/>
    <property type="match status" value="1"/>
</dbReference>
<dbReference type="InterPro" id="IPR035439">
    <property type="entry name" value="UPF0145_dom_sf"/>
</dbReference>
<evidence type="ECO:0000313" key="1">
    <source>
        <dbReference type="EMBL" id="RIV22512.1"/>
    </source>
</evidence>
<name>A0A418M8U2_9BACT</name>
<dbReference type="Proteomes" id="UP000283523">
    <property type="component" value="Unassembled WGS sequence"/>
</dbReference>
<dbReference type="AlphaFoldDB" id="A0A418M8U2"/>
<evidence type="ECO:0008006" key="3">
    <source>
        <dbReference type="Google" id="ProtNLM"/>
    </source>
</evidence>
<dbReference type="RefSeq" id="WP_119668697.1">
    <property type="nucleotide sequence ID" value="NZ_QXED01000004.1"/>
</dbReference>